<comment type="caution">
    <text evidence="2">The sequence shown here is derived from an EMBL/GenBank/DDBJ whole genome shotgun (WGS) entry which is preliminary data.</text>
</comment>
<reference evidence="2 3" key="1">
    <citation type="submission" date="2019-03" db="EMBL/GenBank/DDBJ databases">
        <title>First draft genome of Liparis tanakae, snailfish: a comprehensive survey of snailfish specific genes.</title>
        <authorList>
            <person name="Kim W."/>
            <person name="Song I."/>
            <person name="Jeong J.-H."/>
            <person name="Kim D."/>
            <person name="Kim S."/>
            <person name="Ryu S."/>
            <person name="Song J.Y."/>
            <person name="Lee S.K."/>
        </authorList>
    </citation>
    <scope>NUCLEOTIDE SEQUENCE [LARGE SCALE GENOMIC DNA]</scope>
    <source>
        <tissue evidence="2">Muscle</tissue>
    </source>
</reference>
<evidence type="ECO:0000313" key="3">
    <source>
        <dbReference type="Proteomes" id="UP000314294"/>
    </source>
</evidence>
<gene>
    <name evidence="2" type="ORF">EYF80_027006</name>
</gene>
<dbReference type="Proteomes" id="UP000314294">
    <property type="component" value="Unassembled WGS sequence"/>
</dbReference>
<evidence type="ECO:0000313" key="2">
    <source>
        <dbReference type="EMBL" id="TNN62780.1"/>
    </source>
</evidence>
<dbReference type="AlphaFoldDB" id="A0A4Z2HB85"/>
<proteinExistence type="predicted"/>
<organism evidence="2 3">
    <name type="scientific">Liparis tanakae</name>
    <name type="common">Tanaka's snailfish</name>
    <dbReference type="NCBI Taxonomy" id="230148"/>
    <lineage>
        <taxon>Eukaryota</taxon>
        <taxon>Metazoa</taxon>
        <taxon>Chordata</taxon>
        <taxon>Craniata</taxon>
        <taxon>Vertebrata</taxon>
        <taxon>Euteleostomi</taxon>
        <taxon>Actinopterygii</taxon>
        <taxon>Neopterygii</taxon>
        <taxon>Teleostei</taxon>
        <taxon>Neoteleostei</taxon>
        <taxon>Acanthomorphata</taxon>
        <taxon>Eupercaria</taxon>
        <taxon>Perciformes</taxon>
        <taxon>Cottioidei</taxon>
        <taxon>Cottales</taxon>
        <taxon>Liparidae</taxon>
        <taxon>Liparis</taxon>
    </lineage>
</organism>
<feature type="compositionally biased region" description="Polar residues" evidence="1">
    <location>
        <begin position="66"/>
        <end position="77"/>
    </location>
</feature>
<feature type="region of interest" description="Disordered" evidence="1">
    <location>
        <begin position="1"/>
        <end position="26"/>
    </location>
</feature>
<feature type="region of interest" description="Disordered" evidence="1">
    <location>
        <begin position="56"/>
        <end position="77"/>
    </location>
</feature>
<accession>A0A4Z2HB85</accession>
<keyword evidence="3" id="KW-1185">Reference proteome</keyword>
<dbReference type="EMBL" id="SRLO01000286">
    <property type="protein sequence ID" value="TNN62780.1"/>
    <property type="molecule type" value="Genomic_DNA"/>
</dbReference>
<protein>
    <submittedName>
        <fullName evidence="2">Uncharacterized protein</fullName>
    </submittedName>
</protein>
<name>A0A4Z2HB85_9TELE</name>
<feature type="compositionally biased region" description="Acidic residues" evidence="1">
    <location>
        <begin position="15"/>
        <end position="26"/>
    </location>
</feature>
<evidence type="ECO:0000256" key="1">
    <source>
        <dbReference type="SAM" id="MobiDB-lite"/>
    </source>
</evidence>
<sequence length="77" mass="8389">MDPPGMLRIDGPVDNIEEEEGEGEEGPCVEVDAFGRSRVAELPPYRLAAQPQRHCFPSGPLGLSDHQPSQILPVQPE</sequence>